<feature type="compositionally biased region" description="Polar residues" evidence="1">
    <location>
        <begin position="40"/>
        <end position="63"/>
    </location>
</feature>
<dbReference type="EMBL" id="CAJOBJ010036507">
    <property type="protein sequence ID" value="CAF4302585.1"/>
    <property type="molecule type" value="Genomic_DNA"/>
</dbReference>
<evidence type="ECO:0000313" key="3">
    <source>
        <dbReference type="Proteomes" id="UP000681720"/>
    </source>
</evidence>
<sequence>FPFHTNGDRWWIGCTRRIADNSRVFNRGLSSIRTFIRSISNSTGRPDLGRSSNDTSPSQNRLNQSRHVRSATASPPSAAHILWTAALALFPNWNSYKMQCRI</sequence>
<organism evidence="2 3">
    <name type="scientific">Rotaria magnacalcarata</name>
    <dbReference type="NCBI Taxonomy" id="392030"/>
    <lineage>
        <taxon>Eukaryota</taxon>
        <taxon>Metazoa</taxon>
        <taxon>Spiralia</taxon>
        <taxon>Gnathifera</taxon>
        <taxon>Rotifera</taxon>
        <taxon>Eurotatoria</taxon>
        <taxon>Bdelloidea</taxon>
        <taxon>Philodinida</taxon>
        <taxon>Philodinidae</taxon>
        <taxon>Rotaria</taxon>
    </lineage>
</organism>
<evidence type="ECO:0000313" key="2">
    <source>
        <dbReference type="EMBL" id="CAF4302585.1"/>
    </source>
</evidence>
<protein>
    <submittedName>
        <fullName evidence="2">Uncharacterized protein</fullName>
    </submittedName>
</protein>
<evidence type="ECO:0000256" key="1">
    <source>
        <dbReference type="SAM" id="MobiDB-lite"/>
    </source>
</evidence>
<gene>
    <name evidence="2" type="ORF">GIL414_LOCUS25912</name>
</gene>
<dbReference type="AlphaFoldDB" id="A0A8S2TVS0"/>
<proteinExistence type="predicted"/>
<dbReference type="Proteomes" id="UP000681720">
    <property type="component" value="Unassembled WGS sequence"/>
</dbReference>
<accession>A0A8S2TVS0</accession>
<comment type="caution">
    <text evidence="2">The sequence shown here is derived from an EMBL/GenBank/DDBJ whole genome shotgun (WGS) entry which is preliminary data.</text>
</comment>
<feature type="non-terminal residue" evidence="2">
    <location>
        <position position="1"/>
    </location>
</feature>
<feature type="region of interest" description="Disordered" evidence="1">
    <location>
        <begin position="40"/>
        <end position="73"/>
    </location>
</feature>
<reference evidence="2" key="1">
    <citation type="submission" date="2021-02" db="EMBL/GenBank/DDBJ databases">
        <authorList>
            <person name="Nowell W R."/>
        </authorList>
    </citation>
    <scope>NUCLEOTIDE SEQUENCE</scope>
</reference>
<name>A0A8S2TVS0_9BILA</name>